<dbReference type="KEGG" id="nct:NMSP_0770"/>
<dbReference type="Proteomes" id="UP000249949">
    <property type="component" value="Chromosome"/>
</dbReference>
<dbReference type="EMBL" id="CP021324">
    <property type="protein sequence ID" value="ARS64390.1"/>
    <property type="molecule type" value="Genomic_DNA"/>
</dbReference>
<reference evidence="1 2" key="1">
    <citation type="journal article" date="2017" name="Environ. Microbiol.">
        <title>Genome and epigenome of a novel marine Thaumarchaeota strain suggest viral infection, phosphorothioation DNA modification and multiple restriction systems.</title>
        <authorList>
            <person name="Ahlgren N.A."/>
            <person name="Chen Y."/>
            <person name="Needham D.M."/>
            <person name="Parada A.E."/>
            <person name="Sachdeva R."/>
            <person name="Trinh V."/>
            <person name="Chen T."/>
            <person name="Fuhrman J.A."/>
        </authorList>
    </citation>
    <scope>NUCLEOTIDE SEQUENCE [LARGE SCALE GENOMIC DNA]</scope>
    <source>
        <strain evidence="1 2">SPOT01</strain>
    </source>
</reference>
<organism evidence="1 2">
    <name type="scientific">Candidatus Nitrosomarinus catalinensis</name>
    <dbReference type="NCBI Taxonomy" id="1898749"/>
    <lineage>
        <taxon>Archaea</taxon>
        <taxon>Nitrososphaerota</taxon>
        <taxon>Nitrososphaeria</taxon>
        <taxon>Nitrosopumilales</taxon>
        <taxon>Nitrosopumilaceae</taxon>
        <taxon>Candidatus Nitrosomarinus</taxon>
    </lineage>
</organism>
<gene>
    <name evidence="1" type="ORF">NMSP_0770</name>
</gene>
<name>A0A2Z2HT69_9ARCH</name>
<keyword evidence="2" id="KW-1185">Reference proteome</keyword>
<evidence type="ECO:0000313" key="2">
    <source>
        <dbReference type="Proteomes" id="UP000249949"/>
    </source>
</evidence>
<protein>
    <submittedName>
        <fullName evidence="1">Uncharacterized protein</fullName>
    </submittedName>
</protein>
<sequence length="42" mass="4830">MAKPKIMDAKVPNGTKRKKLVLRPIKIKNKHDYKVVTVSNQL</sequence>
<dbReference type="RefSeq" id="WP_264080402.1">
    <property type="nucleotide sequence ID" value="NZ_CP021324.1"/>
</dbReference>
<evidence type="ECO:0000313" key="1">
    <source>
        <dbReference type="EMBL" id="ARS64390.1"/>
    </source>
</evidence>
<proteinExistence type="predicted"/>
<accession>A0A2Z2HT69</accession>
<dbReference type="AlphaFoldDB" id="A0A2Z2HT69"/>
<dbReference type="GeneID" id="75725261"/>